<dbReference type="RefSeq" id="WP_183214388.1">
    <property type="nucleotide sequence ID" value="NZ_JACHOR010000005.1"/>
</dbReference>
<evidence type="ECO:0000313" key="2">
    <source>
        <dbReference type="Proteomes" id="UP000545037"/>
    </source>
</evidence>
<sequence length="134" mass="14818">MITDRLKLIGAAALCAVFLSTTIWLFFAEATVKRDRDRLDAEIETPVTGFRDRLATCQAQSRNLEGAITFQSEQVAAWKAEADRIKAEGQQATKAAQDRARTLERQLVGARRAQPNPGETICEAADRTILERVG</sequence>
<name>A0A7W9CKR9_9CAUL</name>
<reference evidence="1 2" key="1">
    <citation type="submission" date="2020-08" db="EMBL/GenBank/DDBJ databases">
        <title>Genomic Encyclopedia of Type Strains, Phase IV (KMG-IV): sequencing the most valuable type-strain genomes for metagenomic binning, comparative biology and taxonomic classification.</title>
        <authorList>
            <person name="Goeker M."/>
        </authorList>
    </citation>
    <scope>NUCLEOTIDE SEQUENCE [LARGE SCALE GENOMIC DNA]</scope>
    <source>
        <strain evidence="1 2">DSM 4737</strain>
    </source>
</reference>
<proteinExistence type="predicted"/>
<protein>
    <submittedName>
        <fullName evidence="1">Uncharacterized protein</fullName>
    </submittedName>
</protein>
<dbReference type="AlphaFoldDB" id="A0A7W9CKR9"/>
<accession>A0A7W9CKR9</accession>
<comment type="caution">
    <text evidence="1">The sequence shown here is derived from an EMBL/GenBank/DDBJ whole genome shotgun (WGS) entry which is preliminary data.</text>
</comment>
<evidence type="ECO:0000313" key="1">
    <source>
        <dbReference type="EMBL" id="MBB5747414.1"/>
    </source>
</evidence>
<dbReference type="Proteomes" id="UP000545037">
    <property type="component" value="Unassembled WGS sequence"/>
</dbReference>
<keyword evidence="2" id="KW-1185">Reference proteome</keyword>
<gene>
    <name evidence="1" type="ORF">GGR13_003035</name>
</gene>
<organism evidence="1 2">
    <name type="scientific">Brevundimonas variabilis</name>
    <dbReference type="NCBI Taxonomy" id="74312"/>
    <lineage>
        <taxon>Bacteria</taxon>
        <taxon>Pseudomonadati</taxon>
        <taxon>Pseudomonadota</taxon>
        <taxon>Alphaproteobacteria</taxon>
        <taxon>Caulobacterales</taxon>
        <taxon>Caulobacteraceae</taxon>
        <taxon>Brevundimonas</taxon>
    </lineage>
</organism>
<dbReference type="EMBL" id="JACHOR010000005">
    <property type="protein sequence ID" value="MBB5747414.1"/>
    <property type="molecule type" value="Genomic_DNA"/>
</dbReference>